<name>C6HQV6_AJECH</name>
<dbReference type="AlphaFoldDB" id="C6HQV6"/>
<dbReference type="EMBL" id="GG692435">
    <property type="protein sequence ID" value="EER37327.1"/>
    <property type="molecule type" value="Genomic_DNA"/>
</dbReference>
<dbReference type="HOGENOM" id="CLU_2319679_0_0_1"/>
<dbReference type="VEuPathDB" id="FungiDB:HCDG_08778"/>
<accession>C6HQV6</accession>
<organism evidence="1 2">
    <name type="scientific">Ajellomyces capsulatus (strain H143)</name>
    <name type="common">Darling's disease fungus</name>
    <name type="synonym">Histoplasma capsulatum</name>
    <dbReference type="NCBI Taxonomy" id="544712"/>
    <lineage>
        <taxon>Eukaryota</taxon>
        <taxon>Fungi</taxon>
        <taxon>Dikarya</taxon>
        <taxon>Ascomycota</taxon>
        <taxon>Pezizomycotina</taxon>
        <taxon>Eurotiomycetes</taxon>
        <taxon>Eurotiomycetidae</taxon>
        <taxon>Onygenales</taxon>
        <taxon>Ajellomycetaceae</taxon>
        <taxon>Histoplasma</taxon>
    </lineage>
</organism>
<protein>
    <submittedName>
        <fullName evidence="1">Uncharacterized protein</fullName>
    </submittedName>
</protein>
<reference evidence="2" key="1">
    <citation type="submission" date="2009-05" db="EMBL/GenBank/DDBJ databases">
        <title>The genome sequence of Ajellomyces capsulatus strain H143.</title>
        <authorList>
            <person name="Champion M."/>
            <person name="Cuomo C.A."/>
            <person name="Ma L.-J."/>
            <person name="Henn M.R."/>
            <person name="Sil A."/>
            <person name="Goldman B."/>
            <person name="Young S.K."/>
            <person name="Kodira C.D."/>
            <person name="Zeng Q."/>
            <person name="Koehrsen M."/>
            <person name="Alvarado L."/>
            <person name="Berlin A.M."/>
            <person name="Borenstein D."/>
            <person name="Chen Z."/>
            <person name="Engels R."/>
            <person name="Freedman E."/>
            <person name="Gellesch M."/>
            <person name="Goldberg J."/>
            <person name="Griggs A."/>
            <person name="Gujja S."/>
            <person name="Heiman D.I."/>
            <person name="Hepburn T.A."/>
            <person name="Howarth C."/>
            <person name="Jen D."/>
            <person name="Larson L."/>
            <person name="Lewis B."/>
            <person name="Mehta T."/>
            <person name="Park D."/>
            <person name="Pearson M."/>
            <person name="Roberts A."/>
            <person name="Saif S."/>
            <person name="Shea T.D."/>
            <person name="Shenoy N."/>
            <person name="Sisk P."/>
            <person name="Stolte C."/>
            <person name="Sykes S."/>
            <person name="Walk T."/>
            <person name="White J."/>
            <person name="Yandava C."/>
            <person name="Klein B."/>
            <person name="McEwen J.G."/>
            <person name="Puccia R."/>
            <person name="Goldman G.H."/>
            <person name="Felipe M.S."/>
            <person name="Nino-Vega G."/>
            <person name="San-Blas G."/>
            <person name="Taylor J.W."/>
            <person name="Mendoza L."/>
            <person name="Galagan J.E."/>
            <person name="Nusbaum C."/>
            <person name="Birren B.W."/>
        </authorList>
    </citation>
    <scope>NUCLEOTIDE SEQUENCE [LARGE SCALE GENOMIC DNA]</scope>
    <source>
        <strain evidence="2">H143</strain>
    </source>
</reference>
<evidence type="ECO:0000313" key="1">
    <source>
        <dbReference type="EMBL" id="EER37327.1"/>
    </source>
</evidence>
<dbReference type="Proteomes" id="UP000002624">
    <property type="component" value="Unassembled WGS sequence"/>
</dbReference>
<gene>
    <name evidence="1" type="ORF">HCDG_08778</name>
</gene>
<evidence type="ECO:0000313" key="2">
    <source>
        <dbReference type="Proteomes" id="UP000002624"/>
    </source>
</evidence>
<sequence length="100" mass="11455">MRCNATITNPSIEEYEGELILLPHSRGSLRRSPTNGLYKGSARLETNPNRPLLVNRHTMQNRWREQLLALEYRVRINEGLNIHATNGLAPGLLEEHTVRD</sequence>
<proteinExistence type="predicted"/>